<dbReference type="Proteomes" id="UP000824120">
    <property type="component" value="Chromosome 6"/>
</dbReference>
<dbReference type="InterPro" id="IPR008949">
    <property type="entry name" value="Isoprenoid_synthase_dom_sf"/>
</dbReference>
<feature type="domain" description="Terpene synthase metal-binding" evidence="2">
    <location>
        <begin position="50"/>
        <end position="141"/>
    </location>
</feature>
<comment type="caution">
    <text evidence="3">The sequence shown here is derived from an EMBL/GenBank/DDBJ whole genome shotgun (WGS) entry which is preliminary data.</text>
</comment>
<keyword evidence="4" id="KW-1185">Reference proteome</keyword>
<dbReference type="PANTHER" id="PTHR31225:SF233">
    <property type="entry name" value="CEMBRATRIENOL SYNTHASE 2A"/>
    <property type="match status" value="1"/>
</dbReference>
<accession>A0A9J5YN15</accession>
<dbReference type="EMBL" id="JACXVP010000006">
    <property type="protein sequence ID" value="KAG5601127.1"/>
    <property type="molecule type" value="Genomic_DNA"/>
</dbReference>
<sequence length="144" mass="16406">MMGLCFEPQCSQLRRMLTKVVYMNSIVDDTYGTHDELNFSISTVKQKVLAKEDKSNNWKKLGAAYMKESDWLNAGYIPKCDEYMKIAVLTAPCVFYVTNSFVGMDKLYLTNGFLVARSAGVICRCMVDISDHEVSITQHVYNIF</sequence>
<feature type="domain" description="Terpene synthase metal-binding" evidence="2">
    <location>
        <begin position="1"/>
        <end position="36"/>
    </location>
</feature>
<dbReference type="InterPro" id="IPR050148">
    <property type="entry name" value="Terpene_synthase-like"/>
</dbReference>
<dbReference type="OrthoDB" id="1877784at2759"/>
<dbReference type="PANTHER" id="PTHR31225">
    <property type="entry name" value="OS04G0344100 PROTEIN-RELATED"/>
    <property type="match status" value="1"/>
</dbReference>
<protein>
    <recommendedName>
        <fullName evidence="2">Terpene synthase metal-binding domain-containing protein</fullName>
    </recommendedName>
</protein>
<name>A0A9J5YN15_SOLCO</name>
<evidence type="ECO:0000259" key="2">
    <source>
        <dbReference type="Pfam" id="PF03936"/>
    </source>
</evidence>
<evidence type="ECO:0000313" key="3">
    <source>
        <dbReference type="EMBL" id="KAG5601127.1"/>
    </source>
</evidence>
<dbReference type="GO" id="GO:0010333">
    <property type="term" value="F:terpene synthase activity"/>
    <property type="evidence" value="ECO:0007669"/>
    <property type="project" value="InterPro"/>
</dbReference>
<dbReference type="InterPro" id="IPR005630">
    <property type="entry name" value="Terpene_synthase_metal-bd"/>
</dbReference>
<proteinExistence type="predicted"/>
<organism evidence="3 4">
    <name type="scientific">Solanum commersonii</name>
    <name type="common">Commerson's wild potato</name>
    <name type="synonym">Commerson's nightshade</name>
    <dbReference type="NCBI Taxonomy" id="4109"/>
    <lineage>
        <taxon>Eukaryota</taxon>
        <taxon>Viridiplantae</taxon>
        <taxon>Streptophyta</taxon>
        <taxon>Embryophyta</taxon>
        <taxon>Tracheophyta</taxon>
        <taxon>Spermatophyta</taxon>
        <taxon>Magnoliopsida</taxon>
        <taxon>eudicotyledons</taxon>
        <taxon>Gunneridae</taxon>
        <taxon>Pentapetalae</taxon>
        <taxon>asterids</taxon>
        <taxon>lamiids</taxon>
        <taxon>Solanales</taxon>
        <taxon>Solanaceae</taxon>
        <taxon>Solanoideae</taxon>
        <taxon>Solaneae</taxon>
        <taxon>Solanum</taxon>
    </lineage>
</organism>
<evidence type="ECO:0000313" key="4">
    <source>
        <dbReference type="Proteomes" id="UP000824120"/>
    </source>
</evidence>
<dbReference type="Pfam" id="PF03936">
    <property type="entry name" value="Terpene_synth_C"/>
    <property type="match status" value="2"/>
</dbReference>
<gene>
    <name evidence="3" type="ORF">H5410_032497</name>
</gene>
<reference evidence="3 4" key="1">
    <citation type="submission" date="2020-09" db="EMBL/GenBank/DDBJ databases">
        <title>De no assembly of potato wild relative species, Solanum commersonii.</title>
        <authorList>
            <person name="Cho K."/>
        </authorList>
    </citation>
    <scope>NUCLEOTIDE SEQUENCE [LARGE SCALE GENOMIC DNA]</scope>
    <source>
        <strain evidence="3">LZ3.2</strain>
        <tissue evidence="3">Leaf</tissue>
    </source>
</reference>
<keyword evidence="1" id="KW-0479">Metal-binding</keyword>
<dbReference type="SUPFAM" id="SSF48576">
    <property type="entry name" value="Terpenoid synthases"/>
    <property type="match status" value="1"/>
</dbReference>
<dbReference type="GO" id="GO:0000287">
    <property type="term" value="F:magnesium ion binding"/>
    <property type="evidence" value="ECO:0007669"/>
    <property type="project" value="InterPro"/>
</dbReference>
<dbReference type="GO" id="GO:0016114">
    <property type="term" value="P:terpenoid biosynthetic process"/>
    <property type="evidence" value="ECO:0007669"/>
    <property type="project" value="InterPro"/>
</dbReference>
<dbReference type="AlphaFoldDB" id="A0A9J5YN15"/>
<dbReference type="Gene3D" id="1.10.600.10">
    <property type="entry name" value="Farnesyl Diphosphate Synthase"/>
    <property type="match status" value="2"/>
</dbReference>
<evidence type="ECO:0000256" key="1">
    <source>
        <dbReference type="ARBA" id="ARBA00022723"/>
    </source>
</evidence>